<name>A0A1A6C8P3_9GAMM</name>
<accession>A0A1A6C8P3</accession>
<evidence type="ECO:0000313" key="2">
    <source>
        <dbReference type="EMBL" id="OBS10926.1"/>
    </source>
</evidence>
<dbReference type="Pfam" id="PF07793">
    <property type="entry name" value="DUF1631"/>
    <property type="match status" value="1"/>
</dbReference>
<feature type="region of interest" description="Disordered" evidence="1">
    <location>
        <begin position="206"/>
        <end position="238"/>
    </location>
</feature>
<evidence type="ECO:0000256" key="1">
    <source>
        <dbReference type="SAM" id="MobiDB-lite"/>
    </source>
</evidence>
<dbReference type="Proteomes" id="UP000029273">
    <property type="component" value="Unassembled WGS sequence"/>
</dbReference>
<comment type="caution">
    <text evidence="2">The sequence shown here is derived from an EMBL/GenBank/DDBJ whole genome shotgun (WGS) entry which is preliminary data.</text>
</comment>
<keyword evidence="3" id="KW-1185">Reference proteome</keyword>
<sequence>MAARIREQIRKGLTQRLHVMLEQVDDALFARADRAESNQQQATFFDAMREIRLKRPTLEADFAALILKRFDQALNDRRPPPPQAQRNAQDAELSLIETDELEERLAVDAMVTKARRLYAEALYLIGQRLAAMAGTSAPAVDEVAAIGPDVICGAFQEAASALEIDIHTRLLLYKLFDQDVINTLGDFYAGINVILRENGILPTLSSADAGHGQARRPRNARGGAAPNAEVGSGEAIDQGAEREDEIAQALRNFLYGNGVRATASYPAAGPAGGGQGGVGYAPRLPVVEALSRLQVAPAVGQYFVDGGLSLNTEALKRGLIESGTAAGMATVIRPMEDKTIDVVAMLFDFLFEDPDLPGEIKGAVARLQIPVLKAALIDAEFFTRRQHPVRRLLNQMARAAVGWSPEADDPDDGLLPCIQRLVDRVIDEFEDNVQVFSDVLETFEDWLQQSEHRSSVREEEAVGEARQAESRAVAKAAAATAIDETIGEAILPEPAAAFLKGPWSNLLAGIYRLEGAGSPTWDRVLNVASTLVWSLMPKESEAARRQLLETLPALLRALRDGMERLRLPPAGRERLLNCLAVEHTRLARAHRPTPTTPPEVSSETQGVATEAKEDHPTDAHQEELPDAQSFMARKAAQINRMIDEGRFLGSVMPRLTEEGPLDHFYDRAESMGEGTWLDWTDREGRELRIKLSWKSVISGKYFFVNRQGVKVAEMNTHGLAHEIREGRARVIEDASMVDRALLSVLGNLQQGM</sequence>
<dbReference type="AlphaFoldDB" id="A0A1A6C8P3"/>
<organism evidence="2 3">
    <name type="scientific">Acidihalobacter prosperus</name>
    <dbReference type="NCBI Taxonomy" id="160660"/>
    <lineage>
        <taxon>Bacteria</taxon>
        <taxon>Pseudomonadati</taxon>
        <taxon>Pseudomonadota</taxon>
        <taxon>Gammaproteobacteria</taxon>
        <taxon>Chromatiales</taxon>
        <taxon>Ectothiorhodospiraceae</taxon>
        <taxon>Acidihalobacter</taxon>
    </lineage>
</organism>
<evidence type="ECO:0000313" key="3">
    <source>
        <dbReference type="Proteomes" id="UP000029273"/>
    </source>
</evidence>
<feature type="region of interest" description="Disordered" evidence="1">
    <location>
        <begin position="590"/>
        <end position="622"/>
    </location>
</feature>
<gene>
    <name evidence="2" type="ORF">Thpro_020642</name>
</gene>
<feature type="compositionally biased region" description="Basic and acidic residues" evidence="1">
    <location>
        <begin position="610"/>
        <end position="622"/>
    </location>
</feature>
<evidence type="ECO:0008006" key="4">
    <source>
        <dbReference type="Google" id="ProtNLM"/>
    </source>
</evidence>
<proteinExistence type="predicted"/>
<reference evidence="2 3" key="1">
    <citation type="journal article" date="2014" name="Genome Announc.">
        <title>Draft Genome Sequence of the Iron-Oxidizing, Acidophilic, and Halotolerant 'Thiobacillus prosperus' Type Strain DSM 5130.</title>
        <authorList>
            <person name="Ossandon F.J."/>
            <person name="Cardenas J.P."/>
            <person name="Corbett M."/>
            <person name="Quatrini R."/>
            <person name="Holmes D.S."/>
            <person name="Watkin E."/>
        </authorList>
    </citation>
    <scope>NUCLEOTIDE SEQUENCE [LARGE SCALE GENOMIC DNA]</scope>
    <source>
        <strain evidence="2 3">DSM 5130</strain>
    </source>
</reference>
<dbReference type="EMBL" id="JQSG02000001">
    <property type="protein sequence ID" value="OBS10926.1"/>
    <property type="molecule type" value="Genomic_DNA"/>
</dbReference>
<protein>
    <recommendedName>
        <fullName evidence="4">Thymidine phosphorylase</fullName>
    </recommendedName>
</protein>
<dbReference type="InterPro" id="IPR012434">
    <property type="entry name" value="DUF1631"/>
</dbReference>